<dbReference type="InterPro" id="IPR003918">
    <property type="entry name" value="NADH_UbQ_OxRdtase"/>
</dbReference>
<keyword evidence="9" id="KW-1185">Reference proteome</keyword>
<dbReference type="InterPro" id="IPR001750">
    <property type="entry name" value="ND/Mrp_TM"/>
</dbReference>
<evidence type="ECO:0000256" key="4">
    <source>
        <dbReference type="ARBA" id="ARBA00022989"/>
    </source>
</evidence>
<evidence type="ECO:0000256" key="6">
    <source>
        <dbReference type="SAM" id="Phobius"/>
    </source>
</evidence>
<dbReference type="GO" id="GO:0005886">
    <property type="term" value="C:plasma membrane"/>
    <property type="evidence" value="ECO:0007669"/>
    <property type="project" value="UniProtKB-SubCell"/>
</dbReference>
<dbReference type="GO" id="GO:0008137">
    <property type="term" value="F:NADH dehydrogenase (ubiquinone) activity"/>
    <property type="evidence" value="ECO:0007669"/>
    <property type="project" value="InterPro"/>
</dbReference>
<feature type="transmembrane region" description="Helical" evidence="6">
    <location>
        <begin position="399"/>
        <end position="428"/>
    </location>
</feature>
<dbReference type="EC" id="1.12.98.3" evidence="8"/>
<keyword evidence="2" id="KW-1003">Cell membrane</keyword>
<feature type="domain" description="NADH:quinone oxidoreductase/Mrp antiporter transmembrane" evidence="7">
    <location>
        <begin position="127"/>
        <end position="424"/>
    </location>
</feature>
<feature type="transmembrane region" description="Helical" evidence="6">
    <location>
        <begin position="32"/>
        <end position="54"/>
    </location>
</feature>
<dbReference type="PANTHER" id="PTHR42703:SF1">
    <property type="entry name" value="NA(+)_H(+) ANTIPORTER SUBUNIT D1"/>
    <property type="match status" value="1"/>
</dbReference>
<feature type="transmembrane region" description="Helical" evidence="6">
    <location>
        <begin position="344"/>
        <end position="362"/>
    </location>
</feature>
<dbReference type="GO" id="GO:0042773">
    <property type="term" value="P:ATP synthesis coupled electron transport"/>
    <property type="evidence" value="ECO:0007669"/>
    <property type="project" value="InterPro"/>
</dbReference>
<feature type="transmembrane region" description="Helical" evidence="6">
    <location>
        <begin position="245"/>
        <end position="268"/>
    </location>
</feature>
<protein>
    <submittedName>
        <fullName evidence="8">F(420)H(2) dehydrogenase subunit N</fullName>
        <ecNumber evidence="8">1.12.98.3</ecNumber>
    </submittedName>
</protein>
<feature type="transmembrane region" description="Helical" evidence="6">
    <location>
        <begin position="464"/>
        <end position="485"/>
    </location>
</feature>
<gene>
    <name evidence="8" type="primary">fpoN_2</name>
    <name evidence="8" type="ORF">HAPAU_25640</name>
</gene>
<dbReference type="OrthoDB" id="101192at2157"/>
<evidence type="ECO:0000256" key="5">
    <source>
        <dbReference type="ARBA" id="ARBA00023136"/>
    </source>
</evidence>
<dbReference type="PATRIC" id="fig|1008153.3.peg.2613"/>
<dbReference type="AlphaFoldDB" id="A0A151ADY7"/>
<keyword evidence="4 6" id="KW-1133">Transmembrane helix</keyword>
<feature type="transmembrane region" description="Helical" evidence="6">
    <location>
        <begin position="80"/>
        <end position="99"/>
    </location>
</feature>
<keyword evidence="8" id="KW-0560">Oxidoreductase</keyword>
<evidence type="ECO:0000313" key="8">
    <source>
        <dbReference type="EMBL" id="KYH25886.1"/>
    </source>
</evidence>
<dbReference type="Proteomes" id="UP000075321">
    <property type="component" value="Unassembled WGS sequence"/>
</dbReference>
<comment type="caution">
    <text evidence="8">The sequence shown here is derived from an EMBL/GenBank/DDBJ whole genome shotgun (WGS) entry which is preliminary data.</text>
</comment>
<comment type="subcellular location">
    <subcellularLocation>
        <location evidence="1">Cell membrane</location>
        <topology evidence="1">Multi-pass membrane protein</topology>
    </subcellularLocation>
</comment>
<evidence type="ECO:0000259" key="7">
    <source>
        <dbReference type="Pfam" id="PF00361"/>
    </source>
</evidence>
<dbReference type="PANTHER" id="PTHR42703">
    <property type="entry name" value="NADH DEHYDROGENASE"/>
    <property type="match status" value="1"/>
</dbReference>
<sequence>MIENVPALLIVLPILVATLPLLVGLRYERVGWTVAALTTTAAFAMALWLALVIFTTGEAVIHQLGGFPRPIGIELVADRLSAPFVVLATGISMGVLAYTRRGGPRGNSFYSAYLLLLGGLLGLSLTGDVFNMFVFLEITGLTTYALIAKGKSGESAIAALKYLIIGTVGASMYLIGVGFLFVATGTLNMIDLATAIPQQAGYGNPLILTAFAFVFVGFAIKIALFPLHTWQPDAYQRAPDGATPLIAALVSTVSAYALFRLVYTVFTVEFLVSIPHASEIVVTVGSISVLAGSALAVMQRRVKRMLAYSSVSQFGLVVLAYGLMNDTALLGALVHLIGHAIMKGGLFLAVGTIAAGTGARTVKEYAGLAKRMPFMAGSLAVLGLALVGVPPSIGFLGKWFIAVGAIEAGIWPVAVVVLLSTMLTLGYIARLLERMYFTPAPTRGGAPEGSLATDGSGNDPTPGAVSAGMLGVTVLAALLAVALGFSGGAFDSLLGPFIEVILNG</sequence>
<evidence type="ECO:0000256" key="3">
    <source>
        <dbReference type="ARBA" id="ARBA00022692"/>
    </source>
</evidence>
<feature type="transmembrane region" description="Helical" evidence="6">
    <location>
        <begin position="280"/>
        <end position="298"/>
    </location>
</feature>
<feature type="transmembrane region" description="Helical" evidence="6">
    <location>
        <begin position="305"/>
        <end position="324"/>
    </location>
</feature>
<accession>A0A151ADY7</accession>
<evidence type="ECO:0000256" key="1">
    <source>
        <dbReference type="ARBA" id="ARBA00004651"/>
    </source>
</evidence>
<evidence type="ECO:0000256" key="2">
    <source>
        <dbReference type="ARBA" id="ARBA00022475"/>
    </source>
</evidence>
<feature type="transmembrane region" description="Helical" evidence="6">
    <location>
        <begin position="6"/>
        <end position="25"/>
    </location>
</feature>
<reference evidence="8 9" key="1">
    <citation type="submission" date="2016-02" db="EMBL/GenBank/DDBJ databases">
        <title>Genome sequence of Halalkalicoccus paucihalophilus DSM 24557.</title>
        <authorList>
            <person name="Poehlein A."/>
            <person name="Daniel R."/>
        </authorList>
    </citation>
    <scope>NUCLEOTIDE SEQUENCE [LARGE SCALE GENOMIC DNA]</scope>
    <source>
        <strain evidence="8 9">DSM 24557</strain>
    </source>
</reference>
<feature type="transmembrane region" description="Helical" evidence="6">
    <location>
        <begin position="374"/>
        <end position="393"/>
    </location>
</feature>
<feature type="transmembrane region" description="Helical" evidence="6">
    <location>
        <begin position="129"/>
        <end position="147"/>
    </location>
</feature>
<feature type="transmembrane region" description="Helical" evidence="6">
    <location>
        <begin position="202"/>
        <end position="224"/>
    </location>
</feature>
<name>A0A151ADY7_9EURY</name>
<keyword evidence="3 6" id="KW-0812">Transmembrane</keyword>
<dbReference type="EMBL" id="LTAZ01000005">
    <property type="protein sequence ID" value="KYH25886.1"/>
    <property type="molecule type" value="Genomic_DNA"/>
</dbReference>
<feature type="transmembrane region" description="Helical" evidence="6">
    <location>
        <begin position="106"/>
        <end position="123"/>
    </location>
</feature>
<proteinExistence type="predicted"/>
<keyword evidence="5 6" id="KW-0472">Membrane</keyword>
<dbReference type="PRINTS" id="PR01437">
    <property type="entry name" value="NUOXDRDTASE4"/>
</dbReference>
<dbReference type="RefSeq" id="WP_066383028.1">
    <property type="nucleotide sequence ID" value="NZ_LTAZ01000005.1"/>
</dbReference>
<dbReference type="Pfam" id="PF00361">
    <property type="entry name" value="Proton_antipo_M"/>
    <property type="match status" value="1"/>
</dbReference>
<dbReference type="InterPro" id="IPR050586">
    <property type="entry name" value="CPA3_Na-H_Antiporter_D"/>
</dbReference>
<feature type="transmembrane region" description="Helical" evidence="6">
    <location>
        <begin position="159"/>
        <end position="182"/>
    </location>
</feature>
<dbReference type="GO" id="GO:0051911">
    <property type="term" value="F:Methanosarcina-phenazine hydrogenase activity"/>
    <property type="evidence" value="ECO:0007669"/>
    <property type="project" value="UniProtKB-EC"/>
</dbReference>
<organism evidence="8 9">
    <name type="scientific">Halalkalicoccus paucihalophilus</name>
    <dbReference type="NCBI Taxonomy" id="1008153"/>
    <lineage>
        <taxon>Archaea</taxon>
        <taxon>Methanobacteriati</taxon>
        <taxon>Methanobacteriota</taxon>
        <taxon>Stenosarchaea group</taxon>
        <taxon>Halobacteria</taxon>
        <taxon>Halobacteriales</taxon>
        <taxon>Halococcaceae</taxon>
        <taxon>Halalkalicoccus</taxon>
    </lineage>
</organism>
<evidence type="ECO:0000313" key="9">
    <source>
        <dbReference type="Proteomes" id="UP000075321"/>
    </source>
</evidence>